<keyword evidence="4" id="KW-1185">Reference proteome</keyword>
<evidence type="ECO:0000256" key="1">
    <source>
        <dbReference type="SAM" id="MobiDB-lite"/>
    </source>
</evidence>
<dbReference type="EMBL" id="JARAOO010000010">
    <property type="protein sequence ID" value="KAJ7952172.1"/>
    <property type="molecule type" value="Genomic_DNA"/>
</dbReference>
<evidence type="ECO:0000313" key="4">
    <source>
        <dbReference type="Proteomes" id="UP001163823"/>
    </source>
</evidence>
<sequence>DDCEKLLECRLLKKDEVVICGETLTFNAYLIDVGNPDGENKRISDLTMQGKDKRPNLFHGKRIGIHSDRKTNAEESKAHHTPSPSQKIIREFKKRELHKYGSPKSSPETTKHSSSEWQVLYTTHLTQKAKKYHDGFLQLAIQGSFGRQVILFDASRKFLDSRFLKKDEVVRTDESIAFDAYLVEIGEHEEDQKPNVNGQGNNCSTVARRGLKHEQKNYANTNVAVGNEWQVLYTTQLTQKAKKYHDGFLQLEVCGSRGRQVVLYDFSRKPLEHRLLKKDEVIIPGESISFNAHLVDIGEPEGNHQSPLNLNENGTVGKTGIRHGQYDCLWNNVSFAKGKPQNKAYSGKVADMNVLSDFDETKPTNTALPNMLLRNAKQILSMLQKPVAQGINFTGGQTLRSMRHHGSAENLEDGEPIEIMDIKKSPDVLSSKAICSSGMQLPENTEIGRSHQQNTDMEAERTSIGACSSTDPINDGGKGAEELTYSMNMDECPSFDLGF</sequence>
<protein>
    <submittedName>
        <fullName evidence="3">DUF2439 family protein</fullName>
    </submittedName>
</protein>
<dbReference type="InterPro" id="IPR018838">
    <property type="entry name" value="ZGRF1-like_N"/>
</dbReference>
<dbReference type="KEGG" id="qsa:O6P43_024067"/>
<dbReference type="GO" id="GO:0006302">
    <property type="term" value="P:double-strand break repair"/>
    <property type="evidence" value="ECO:0007669"/>
    <property type="project" value="TreeGrafter"/>
</dbReference>
<feature type="non-terminal residue" evidence="3">
    <location>
        <position position="499"/>
    </location>
</feature>
<comment type="caution">
    <text evidence="3">The sequence shown here is derived from an EMBL/GenBank/DDBJ whole genome shotgun (WGS) entry which is preliminary data.</text>
</comment>
<dbReference type="Proteomes" id="UP001163823">
    <property type="component" value="Chromosome 10"/>
</dbReference>
<organism evidence="3 4">
    <name type="scientific">Quillaja saponaria</name>
    <name type="common">Soap bark tree</name>
    <dbReference type="NCBI Taxonomy" id="32244"/>
    <lineage>
        <taxon>Eukaryota</taxon>
        <taxon>Viridiplantae</taxon>
        <taxon>Streptophyta</taxon>
        <taxon>Embryophyta</taxon>
        <taxon>Tracheophyta</taxon>
        <taxon>Spermatophyta</taxon>
        <taxon>Magnoliopsida</taxon>
        <taxon>eudicotyledons</taxon>
        <taxon>Gunneridae</taxon>
        <taxon>Pentapetalae</taxon>
        <taxon>rosids</taxon>
        <taxon>fabids</taxon>
        <taxon>Fabales</taxon>
        <taxon>Quillajaceae</taxon>
        <taxon>Quillaja</taxon>
    </lineage>
</organism>
<dbReference type="AlphaFoldDB" id="A0AAD7L6Q3"/>
<dbReference type="GO" id="GO:0035861">
    <property type="term" value="C:site of double-strand break"/>
    <property type="evidence" value="ECO:0007669"/>
    <property type="project" value="TreeGrafter"/>
</dbReference>
<dbReference type="InterPro" id="IPR052800">
    <property type="entry name" value="DNA_Repair_Helicase_ZGRF1"/>
</dbReference>
<dbReference type="PANTHER" id="PTHR28535:SF1">
    <property type="entry name" value="PROTEIN ZGRF1"/>
    <property type="match status" value="1"/>
</dbReference>
<feature type="region of interest" description="Disordered" evidence="1">
    <location>
        <begin position="68"/>
        <end position="87"/>
    </location>
</feature>
<reference evidence="3" key="1">
    <citation type="journal article" date="2023" name="Science">
        <title>Elucidation of the pathway for biosynthesis of saponin adjuvants from the soapbark tree.</title>
        <authorList>
            <person name="Reed J."/>
            <person name="Orme A."/>
            <person name="El-Demerdash A."/>
            <person name="Owen C."/>
            <person name="Martin L.B.B."/>
            <person name="Misra R.C."/>
            <person name="Kikuchi S."/>
            <person name="Rejzek M."/>
            <person name="Martin A.C."/>
            <person name="Harkess A."/>
            <person name="Leebens-Mack J."/>
            <person name="Louveau T."/>
            <person name="Stephenson M.J."/>
            <person name="Osbourn A."/>
        </authorList>
    </citation>
    <scope>NUCLEOTIDE SEQUENCE</scope>
    <source>
        <strain evidence="3">S10</strain>
    </source>
</reference>
<evidence type="ECO:0000313" key="3">
    <source>
        <dbReference type="EMBL" id="KAJ7952172.1"/>
    </source>
</evidence>
<feature type="compositionally biased region" description="Basic and acidic residues" evidence="1">
    <location>
        <begin position="68"/>
        <end position="78"/>
    </location>
</feature>
<dbReference type="GO" id="GO:0005634">
    <property type="term" value="C:nucleus"/>
    <property type="evidence" value="ECO:0007669"/>
    <property type="project" value="TreeGrafter"/>
</dbReference>
<dbReference type="Pfam" id="PF10382">
    <property type="entry name" value="ZGRF1-like_N"/>
    <property type="match status" value="2"/>
</dbReference>
<gene>
    <name evidence="3" type="ORF">O6P43_024067</name>
</gene>
<feature type="domain" description="5'-3' DNA helicase ZGRF1-like N-terminal" evidence="2">
    <location>
        <begin position="116"/>
        <end position="193"/>
    </location>
</feature>
<proteinExistence type="predicted"/>
<feature type="domain" description="5'-3' DNA helicase ZGRF1-like N-terminal" evidence="2">
    <location>
        <begin position="228"/>
        <end position="305"/>
    </location>
</feature>
<evidence type="ECO:0000259" key="2">
    <source>
        <dbReference type="Pfam" id="PF10382"/>
    </source>
</evidence>
<dbReference type="PANTHER" id="PTHR28535">
    <property type="entry name" value="ZINC FINGER GRF-TYPE CONTAINING 1"/>
    <property type="match status" value="1"/>
</dbReference>
<name>A0AAD7L6Q3_QUISA</name>
<accession>A0AAD7L6Q3</accession>